<evidence type="ECO:0008006" key="7">
    <source>
        <dbReference type="Google" id="ProtNLM"/>
    </source>
</evidence>
<keyword evidence="2" id="KW-0732">Signal</keyword>
<accession>A0A9Q9CA21</accession>
<evidence type="ECO:0000313" key="4">
    <source>
        <dbReference type="EMBL" id="WEL38505.1"/>
    </source>
</evidence>
<dbReference type="Proteomes" id="UP001217963">
    <property type="component" value="Chromosome IV"/>
</dbReference>
<dbReference type="InterPro" id="IPR036249">
    <property type="entry name" value="Thioredoxin-like_sf"/>
</dbReference>
<keyword evidence="1" id="KW-0812">Transmembrane</keyword>
<name>A0A9Q9CA21_ENCHE</name>
<dbReference type="AlphaFoldDB" id="A0A9Q9CA21"/>
<organism evidence="3 5">
    <name type="scientific">Encephalitozoon hellem</name>
    <name type="common">Microsporidian parasite</name>
    <dbReference type="NCBI Taxonomy" id="27973"/>
    <lineage>
        <taxon>Eukaryota</taxon>
        <taxon>Fungi</taxon>
        <taxon>Fungi incertae sedis</taxon>
        <taxon>Microsporidia</taxon>
        <taxon>Unikaryonidae</taxon>
        <taxon>Encephalitozoon</taxon>
    </lineage>
</organism>
<proteinExistence type="predicted"/>
<keyword evidence="1" id="KW-0472">Membrane</keyword>
<dbReference type="SUPFAM" id="SSF52833">
    <property type="entry name" value="Thioredoxin-like"/>
    <property type="match status" value="1"/>
</dbReference>
<dbReference type="EMBL" id="CP075150">
    <property type="protein sequence ID" value="UTX43048.1"/>
    <property type="molecule type" value="Genomic_DNA"/>
</dbReference>
<keyword evidence="1" id="KW-1133">Transmembrane helix</keyword>
<feature type="transmembrane region" description="Helical" evidence="1">
    <location>
        <begin position="160"/>
        <end position="182"/>
    </location>
</feature>
<keyword evidence="6" id="KW-1185">Reference proteome</keyword>
<evidence type="ECO:0000313" key="6">
    <source>
        <dbReference type="Proteomes" id="UP001217963"/>
    </source>
</evidence>
<reference evidence="3" key="1">
    <citation type="submission" date="2021-05" db="EMBL/GenBank/DDBJ databases">
        <title>Encephalitozoon hellem ATCC 50604 Complete Genome.</title>
        <authorList>
            <person name="Mascarenhas dos Santos A.C."/>
            <person name="Julian A.T."/>
            <person name="Pombert J.-F."/>
        </authorList>
    </citation>
    <scope>NUCLEOTIDE SEQUENCE</scope>
    <source>
        <strain evidence="3">ATCC 50604</strain>
    </source>
</reference>
<evidence type="ECO:0000256" key="1">
    <source>
        <dbReference type="SAM" id="Phobius"/>
    </source>
</evidence>
<sequence length="191" mass="22633">MRIFFLLLGSVMSDAFSLLPVFTKEDMALKDTFLVYLYYSRPNVYCPACETFNRNISVLQKYIPVKKINFFEDPEVASCFYSFLFPSFIVRDKGRSYHLHVDSFEELEELIKHGKWTQFEPVRRWMDLDSYFIKVYSTANYVFFKAMQKSYVILDVIPGWVINFVFSAIIAYMIYSICAIFMSPVEDKKKE</sequence>
<evidence type="ECO:0000256" key="2">
    <source>
        <dbReference type="SAM" id="SignalP"/>
    </source>
</evidence>
<gene>
    <name evidence="3" type="ORF">GPU96_04g07830</name>
    <name evidence="4" type="ORF">PFJ87_04g01810</name>
</gene>
<reference evidence="4 6" key="2">
    <citation type="submission" date="2023-02" db="EMBL/GenBank/DDBJ databases">
        <title>Encephalitozoon hellem ATCC 50451 complete genome.</title>
        <authorList>
            <person name="Mascarenhas dos Santos A.C."/>
            <person name="Julian A.T."/>
            <person name="Pombert J.-F."/>
        </authorList>
    </citation>
    <scope>NUCLEOTIDE SEQUENCE [LARGE SCALE GENOMIC DNA]</scope>
    <source>
        <strain evidence="4 6">ATCC 50451</strain>
    </source>
</reference>
<dbReference type="Proteomes" id="UP001059546">
    <property type="component" value="Chromosome IV"/>
</dbReference>
<feature type="signal peptide" evidence="2">
    <location>
        <begin position="1"/>
        <end position="15"/>
    </location>
</feature>
<evidence type="ECO:0000313" key="3">
    <source>
        <dbReference type="EMBL" id="UTX43048.1"/>
    </source>
</evidence>
<evidence type="ECO:0000313" key="5">
    <source>
        <dbReference type="Proteomes" id="UP001059546"/>
    </source>
</evidence>
<feature type="chain" id="PRO_5040501483" description="Thioredoxin domain-containing protein" evidence="2">
    <location>
        <begin position="16"/>
        <end position="191"/>
    </location>
</feature>
<dbReference type="OrthoDB" id="2188863at2759"/>
<dbReference type="EMBL" id="CP119065">
    <property type="protein sequence ID" value="WEL38505.1"/>
    <property type="molecule type" value="Genomic_DNA"/>
</dbReference>
<protein>
    <recommendedName>
        <fullName evidence="7">Thioredoxin domain-containing protein</fullName>
    </recommendedName>
</protein>